<dbReference type="EMBL" id="MEZV01000026">
    <property type="protein sequence ID" value="OGD66824.1"/>
    <property type="molecule type" value="Genomic_DNA"/>
</dbReference>
<reference evidence="3 4" key="1">
    <citation type="journal article" date="2016" name="Nat. Commun.">
        <title>Thousands of microbial genomes shed light on interconnected biogeochemical processes in an aquifer system.</title>
        <authorList>
            <person name="Anantharaman K."/>
            <person name="Brown C.T."/>
            <person name="Hug L.A."/>
            <person name="Sharon I."/>
            <person name="Castelle C.J."/>
            <person name="Probst A.J."/>
            <person name="Thomas B.C."/>
            <person name="Singh A."/>
            <person name="Wilkins M.J."/>
            <person name="Karaoz U."/>
            <person name="Brodie E.L."/>
            <person name="Williams K.H."/>
            <person name="Hubbard S.S."/>
            <person name="Banfield J.F."/>
        </authorList>
    </citation>
    <scope>NUCLEOTIDE SEQUENCE [LARGE SCALE GENOMIC DNA]</scope>
</reference>
<evidence type="ECO:0000313" key="4">
    <source>
        <dbReference type="Proteomes" id="UP000176451"/>
    </source>
</evidence>
<organism evidence="3 4">
    <name type="scientific">Candidatus Berkelbacteria bacterium RIFCSPHIGHO2_12_FULL_36_9</name>
    <dbReference type="NCBI Taxonomy" id="1797469"/>
    <lineage>
        <taxon>Bacteria</taxon>
        <taxon>Candidatus Berkelbacteria</taxon>
    </lineage>
</organism>
<name>A0A1F5EHY4_9BACT</name>
<dbReference type="STRING" id="1797469.A3F08_00395"/>
<comment type="caution">
    <text evidence="3">The sequence shown here is derived from an EMBL/GenBank/DDBJ whole genome shotgun (WGS) entry which is preliminary data.</text>
</comment>
<dbReference type="SUPFAM" id="SSF53448">
    <property type="entry name" value="Nucleotide-diphospho-sugar transferases"/>
    <property type="match status" value="1"/>
</dbReference>
<protein>
    <recommendedName>
        <fullName evidence="2">Glycosyltransferase 2-like prokaryotic type domain-containing protein</fullName>
    </recommendedName>
</protein>
<dbReference type="Pfam" id="PF10111">
    <property type="entry name" value="Glyco_tranf_2_2"/>
    <property type="match status" value="1"/>
</dbReference>
<accession>A0A1F5EHY4</accession>
<proteinExistence type="predicted"/>
<keyword evidence="1" id="KW-1133">Transmembrane helix</keyword>
<keyword evidence="1" id="KW-0812">Transmembrane</keyword>
<feature type="transmembrane region" description="Helical" evidence="1">
    <location>
        <begin position="293"/>
        <end position="311"/>
    </location>
</feature>
<evidence type="ECO:0000259" key="2">
    <source>
        <dbReference type="Pfam" id="PF10111"/>
    </source>
</evidence>
<keyword evidence="1" id="KW-0472">Membrane</keyword>
<evidence type="ECO:0000256" key="1">
    <source>
        <dbReference type="SAM" id="Phobius"/>
    </source>
</evidence>
<gene>
    <name evidence="3" type="ORF">A3F08_00395</name>
</gene>
<sequence>MKISIIIPVIKINDYVRESIPEILKLKENIEIIILPNKKTDEKFVKTKIIPTKNPSPSNKRNLGVKKATGEIIAFLDDDAYPKPDWLKFALIHFADKNIIGVGGPAITPDSDSTLQKASAAVFESFIGGGSTRKRYLSVGKKCLVDDWPSVNLLVRRNVFLKTNGFDEKFWPGEDTKLCLELIKYGKIIYEPNAIVYHHRRASLMKHLRQIGNYGLHRGHFARRYPENSLRLFYIIPSIFSLYLIFGLIFEIGNLFRSSYLVISIFYWYPLFLYFALIIIDAIFISIRHKNPLVGILTIPYIFLTHFYYGLRFIKGYLLSNITHSAHAKKTQ</sequence>
<dbReference type="Gene3D" id="3.90.550.10">
    <property type="entry name" value="Spore Coat Polysaccharide Biosynthesis Protein SpsA, Chain A"/>
    <property type="match status" value="1"/>
</dbReference>
<dbReference type="PANTHER" id="PTHR43685">
    <property type="entry name" value="GLYCOSYLTRANSFERASE"/>
    <property type="match status" value="1"/>
</dbReference>
<feature type="transmembrane region" description="Helical" evidence="1">
    <location>
        <begin position="265"/>
        <end position="287"/>
    </location>
</feature>
<dbReference type="InterPro" id="IPR019290">
    <property type="entry name" value="GlycosylTrfase-like_prok"/>
</dbReference>
<dbReference type="PANTHER" id="PTHR43685:SF2">
    <property type="entry name" value="GLYCOSYLTRANSFERASE 2-LIKE DOMAIN-CONTAINING PROTEIN"/>
    <property type="match status" value="1"/>
</dbReference>
<dbReference type="Proteomes" id="UP000176451">
    <property type="component" value="Unassembled WGS sequence"/>
</dbReference>
<evidence type="ECO:0000313" key="3">
    <source>
        <dbReference type="EMBL" id="OGD66824.1"/>
    </source>
</evidence>
<feature type="transmembrane region" description="Helical" evidence="1">
    <location>
        <begin position="232"/>
        <end position="253"/>
    </location>
</feature>
<dbReference type="AlphaFoldDB" id="A0A1F5EHY4"/>
<feature type="domain" description="Glycosyltransferase 2-like prokaryotic type" evidence="2">
    <location>
        <begin position="4"/>
        <end position="205"/>
    </location>
</feature>
<dbReference type="InterPro" id="IPR029044">
    <property type="entry name" value="Nucleotide-diphossugar_trans"/>
</dbReference>
<dbReference type="InterPro" id="IPR050834">
    <property type="entry name" value="Glycosyltransf_2"/>
</dbReference>